<dbReference type="RefSeq" id="WP_054305992.1">
    <property type="nucleotide sequence ID" value="NZ_CAMIPJ010000004.1"/>
</dbReference>
<dbReference type="Proteomes" id="UP000307968">
    <property type="component" value="Chromosome"/>
</dbReference>
<evidence type="ECO:0000313" key="2">
    <source>
        <dbReference type="Proteomes" id="UP000307968"/>
    </source>
</evidence>
<organism evidence="1 2">
    <name type="scientific">Serratia rubidaea</name>
    <name type="common">Serratia marinorubra</name>
    <dbReference type="NCBI Taxonomy" id="61652"/>
    <lineage>
        <taxon>Bacteria</taxon>
        <taxon>Pseudomonadati</taxon>
        <taxon>Pseudomonadota</taxon>
        <taxon>Gammaproteobacteria</taxon>
        <taxon>Enterobacterales</taxon>
        <taxon>Yersiniaceae</taxon>
        <taxon>Serratia</taxon>
    </lineage>
</organism>
<accession>A0A4U9HC53</accession>
<reference evidence="1 2" key="1">
    <citation type="submission" date="2019-05" db="EMBL/GenBank/DDBJ databases">
        <authorList>
            <consortium name="Pathogen Informatics"/>
        </authorList>
    </citation>
    <scope>NUCLEOTIDE SEQUENCE [LARGE SCALE GENOMIC DNA]</scope>
    <source>
        <strain evidence="1 2">NCTC12971</strain>
    </source>
</reference>
<proteinExistence type="predicted"/>
<protein>
    <submittedName>
        <fullName evidence="1">Uncharacterized protein</fullName>
    </submittedName>
</protein>
<evidence type="ECO:0000313" key="1">
    <source>
        <dbReference type="EMBL" id="VTP59709.1"/>
    </source>
</evidence>
<sequence length="127" mass="14422">MTEKLIKIPLSEGSLQDSQLEDFHYSSGSLELILSSENNAEGSKVKVLFDWIYSFRVTDEGDLLKMQEEQKGEMLTGLYRVEKSKYLEWFNEQNGNVHDGIVHYMLSTVDDVIDILASISPSISISK</sequence>
<dbReference type="EMBL" id="LR590463">
    <property type="protein sequence ID" value="VTP59709.1"/>
    <property type="molecule type" value="Genomic_DNA"/>
</dbReference>
<gene>
    <name evidence="1" type="ORF">NCTC12971_00134</name>
</gene>
<dbReference type="AlphaFoldDB" id="A0A4U9HC53"/>
<dbReference type="GeneID" id="61763616"/>
<name>A0A4U9HC53_SERRU</name>